<dbReference type="EMBL" id="MGGW01000002">
    <property type="protein sequence ID" value="OGM55538.1"/>
    <property type="molecule type" value="Genomic_DNA"/>
</dbReference>
<dbReference type="InterPro" id="IPR011014">
    <property type="entry name" value="MscS_channel_TM-2"/>
</dbReference>
<gene>
    <name evidence="2" type="ORF">A3E44_01300</name>
</gene>
<dbReference type="AlphaFoldDB" id="A0A1F8AWA6"/>
<keyword evidence="1" id="KW-0472">Membrane</keyword>
<evidence type="ECO:0000313" key="3">
    <source>
        <dbReference type="Proteomes" id="UP000178603"/>
    </source>
</evidence>
<feature type="transmembrane region" description="Helical" evidence="1">
    <location>
        <begin position="73"/>
        <end position="94"/>
    </location>
</feature>
<feature type="transmembrane region" description="Helical" evidence="1">
    <location>
        <begin position="106"/>
        <end position="124"/>
    </location>
</feature>
<evidence type="ECO:0000256" key="1">
    <source>
        <dbReference type="SAM" id="Phobius"/>
    </source>
</evidence>
<organism evidence="2 3">
    <name type="scientific">Candidatus Woesebacteria bacterium RIFCSPHIGHO2_12_FULL_41_24</name>
    <dbReference type="NCBI Taxonomy" id="1802510"/>
    <lineage>
        <taxon>Bacteria</taxon>
        <taxon>Candidatus Woeseibacteriota</taxon>
    </lineage>
</organism>
<dbReference type="Gene3D" id="1.10.287.1260">
    <property type="match status" value="1"/>
</dbReference>
<keyword evidence="1" id="KW-0812">Transmembrane</keyword>
<evidence type="ECO:0008006" key="4">
    <source>
        <dbReference type="Google" id="ProtNLM"/>
    </source>
</evidence>
<accession>A0A1F8AWA6</accession>
<dbReference type="SUPFAM" id="SSF82861">
    <property type="entry name" value="Mechanosensitive channel protein MscS (YggB), transmembrane region"/>
    <property type="match status" value="1"/>
</dbReference>
<dbReference type="Proteomes" id="UP000178603">
    <property type="component" value="Unassembled WGS sequence"/>
</dbReference>
<comment type="caution">
    <text evidence="2">The sequence shown here is derived from an EMBL/GenBank/DDBJ whole genome shotgun (WGS) entry which is preliminary data.</text>
</comment>
<name>A0A1F8AWA6_9BACT</name>
<sequence length="144" mass="15889">MPREALAEGVIKMVPYGDVFVTSFQQFWYQLMLFLPKVLVAIVIWVVGKSLINTAVTLLKRIEFKGMKLADKALDTVTQVVLVLGKFLLVLIVLDYLGIAQSLVNALLNGLSFAVAIALGLAFGKALEDDARHMVGEVKKHFNK</sequence>
<reference evidence="2 3" key="1">
    <citation type="journal article" date="2016" name="Nat. Commun.">
        <title>Thousands of microbial genomes shed light on interconnected biogeochemical processes in an aquifer system.</title>
        <authorList>
            <person name="Anantharaman K."/>
            <person name="Brown C.T."/>
            <person name="Hug L.A."/>
            <person name="Sharon I."/>
            <person name="Castelle C.J."/>
            <person name="Probst A.J."/>
            <person name="Thomas B.C."/>
            <person name="Singh A."/>
            <person name="Wilkins M.J."/>
            <person name="Karaoz U."/>
            <person name="Brodie E.L."/>
            <person name="Williams K.H."/>
            <person name="Hubbard S.S."/>
            <person name="Banfield J.F."/>
        </authorList>
    </citation>
    <scope>NUCLEOTIDE SEQUENCE [LARGE SCALE GENOMIC DNA]</scope>
</reference>
<feature type="transmembrane region" description="Helical" evidence="1">
    <location>
        <begin position="27"/>
        <end position="52"/>
    </location>
</feature>
<protein>
    <recommendedName>
        <fullName evidence="4">Small-conductance mechanosensitive ion channel</fullName>
    </recommendedName>
</protein>
<evidence type="ECO:0000313" key="2">
    <source>
        <dbReference type="EMBL" id="OGM55538.1"/>
    </source>
</evidence>
<proteinExistence type="predicted"/>
<dbReference type="GO" id="GO:0016020">
    <property type="term" value="C:membrane"/>
    <property type="evidence" value="ECO:0007669"/>
    <property type="project" value="InterPro"/>
</dbReference>
<keyword evidence="1" id="KW-1133">Transmembrane helix</keyword>